<dbReference type="EMBL" id="LN899823">
    <property type="protein sequence ID" value="CUV24448.1"/>
    <property type="molecule type" value="Genomic_DNA"/>
</dbReference>
<evidence type="ECO:0000313" key="6">
    <source>
        <dbReference type="EMBL" id="CUV35606.1"/>
    </source>
</evidence>
<dbReference type="Gene3D" id="1.20.120.160">
    <property type="entry name" value="HPT domain"/>
    <property type="match status" value="1"/>
</dbReference>
<evidence type="ECO:0000313" key="7">
    <source>
        <dbReference type="EMBL" id="CUV39100.1"/>
    </source>
</evidence>
<dbReference type="GO" id="GO:0004672">
    <property type="term" value="F:protein kinase activity"/>
    <property type="evidence" value="ECO:0007669"/>
    <property type="project" value="UniProtKB-ARBA"/>
</dbReference>
<feature type="domain" description="HPt" evidence="4">
    <location>
        <begin position="46"/>
        <end position="137"/>
    </location>
</feature>
<feature type="modified residue" description="Phosphohistidine" evidence="2">
    <location>
        <position position="85"/>
    </location>
</feature>
<name>A0A0S4UQF5_RALSL</name>
<proteinExistence type="predicted"/>
<dbReference type="InterPro" id="IPR036641">
    <property type="entry name" value="HPT_dom_sf"/>
</dbReference>
<organism evidence="5">
    <name type="scientific">Ralstonia solanacearum</name>
    <name type="common">Pseudomonas solanacearum</name>
    <dbReference type="NCBI Taxonomy" id="305"/>
    <lineage>
        <taxon>Bacteria</taxon>
        <taxon>Pseudomonadati</taxon>
        <taxon>Pseudomonadota</taxon>
        <taxon>Betaproteobacteria</taxon>
        <taxon>Burkholderiales</taxon>
        <taxon>Burkholderiaceae</taxon>
        <taxon>Ralstonia</taxon>
        <taxon>Ralstonia solanacearum species complex</taxon>
    </lineage>
</organism>
<dbReference type="EMBL" id="LN899826">
    <property type="protein sequence ID" value="CUV39100.1"/>
    <property type="molecule type" value="Genomic_DNA"/>
</dbReference>
<feature type="region of interest" description="Disordered" evidence="3">
    <location>
        <begin position="1"/>
        <end position="21"/>
    </location>
</feature>
<dbReference type="InterPro" id="IPR008207">
    <property type="entry name" value="Sig_transdc_His_kin_Hpt_dom"/>
</dbReference>
<dbReference type="EMBL" id="LN899825">
    <property type="protein sequence ID" value="CUV35606.1"/>
    <property type="molecule type" value="Genomic_DNA"/>
</dbReference>
<dbReference type="EMBL" id="LN899822">
    <property type="protein sequence ID" value="CUV59305.1"/>
    <property type="molecule type" value="Genomic_DNA"/>
</dbReference>
<dbReference type="AlphaFoldDB" id="A0A0S4UQF5"/>
<dbReference type="PROSITE" id="PS50894">
    <property type="entry name" value="HPT"/>
    <property type="match status" value="1"/>
</dbReference>
<keyword evidence="1" id="KW-0902">Two-component regulatory system</keyword>
<evidence type="ECO:0000313" key="8">
    <source>
        <dbReference type="EMBL" id="CUV59305.1"/>
    </source>
</evidence>
<dbReference type="SUPFAM" id="SSF47226">
    <property type="entry name" value="Histidine-containing phosphotransfer domain, HPT domain"/>
    <property type="match status" value="1"/>
</dbReference>
<gene>
    <name evidence="8" type="ORF">RD1301_v1_380007</name>
    <name evidence="5" type="ORF">RUN1744_v1_650024</name>
    <name evidence="6" type="ORF">TD1301_v1_1540027</name>
    <name evidence="7" type="ORF">TF3108_v1_230055</name>
</gene>
<sequence>MQPHPATATATAPAPAPAPRAAVHPTIADTLPAQIVIVLTELFGTDLRQWHFLIDLFCDTVMQDLADLEAAIARGAAADVATAAHRIAGSARMLGHGAIGDAAHAVERIALSDDNGRAHPADLQHAFVGLRMQIDTFRRHACRCAWPDAGAPG</sequence>
<keyword evidence="2" id="KW-0597">Phosphoprotein</keyword>
<evidence type="ECO:0000256" key="3">
    <source>
        <dbReference type="SAM" id="MobiDB-lite"/>
    </source>
</evidence>
<evidence type="ECO:0000313" key="5">
    <source>
        <dbReference type="EMBL" id="CUV24448.1"/>
    </source>
</evidence>
<protein>
    <recommendedName>
        <fullName evidence="4">HPt domain-containing protein</fullName>
    </recommendedName>
</protein>
<evidence type="ECO:0000259" key="4">
    <source>
        <dbReference type="PROSITE" id="PS50894"/>
    </source>
</evidence>
<evidence type="ECO:0000256" key="1">
    <source>
        <dbReference type="ARBA" id="ARBA00023012"/>
    </source>
</evidence>
<accession>A0A0S4UQF5</accession>
<dbReference type="GO" id="GO:0000160">
    <property type="term" value="P:phosphorelay signal transduction system"/>
    <property type="evidence" value="ECO:0007669"/>
    <property type="project" value="UniProtKB-KW"/>
</dbReference>
<reference evidence="5" key="1">
    <citation type="submission" date="2015-10" db="EMBL/GenBank/DDBJ databases">
        <authorList>
            <person name="Gilbert D.G."/>
        </authorList>
    </citation>
    <scope>NUCLEOTIDE SEQUENCE</scope>
    <source>
        <strain evidence="5">Phyl III-seqv23</strain>
    </source>
</reference>
<evidence type="ECO:0000256" key="2">
    <source>
        <dbReference type="PROSITE-ProRule" id="PRU00110"/>
    </source>
</evidence>
<dbReference type="Pfam" id="PF01627">
    <property type="entry name" value="Hpt"/>
    <property type="match status" value="1"/>
</dbReference>